<evidence type="ECO:0000259" key="1">
    <source>
        <dbReference type="Pfam" id="PF08044"/>
    </source>
</evidence>
<comment type="caution">
    <text evidence="2">The sequence shown here is derived from an EMBL/GenBank/DDBJ whole genome shotgun (WGS) entry which is preliminary data.</text>
</comment>
<dbReference type="AlphaFoldDB" id="A0A9X3MZU1"/>
<dbReference type="Pfam" id="PF08044">
    <property type="entry name" value="DUF1707"/>
    <property type="match status" value="1"/>
</dbReference>
<dbReference type="Proteomes" id="UP001149140">
    <property type="component" value="Unassembled WGS sequence"/>
</dbReference>
<sequence length="212" mass="23260">MTDDSLPELRASDADREHHAEVLRRAAGEGRLTMDELDERLTTVYESRTHSELQRLIADVVAPGDQAHPATRGKRMPVKRGEDGANWLVSIMSGRERKGRWRVGPHLKVINFMGGSDLDLCDAELADDVVRLTVVALMGGAEIRVPDGVNVELSDFAFMGGNSTDIGEDHPDPGGPTIRLSLISIMGGIDVKRGRKLTRAERKAQKHLRHGS</sequence>
<keyword evidence="3" id="KW-1185">Reference proteome</keyword>
<dbReference type="PANTHER" id="PTHR40763:SF4">
    <property type="entry name" value="DUF1707 DOMAIN-CONTAINING PROTEIN"/>
    <property type="match status" value="1"/>
</dbReference>
<proteinExistence type="predicted"/>
<evidence type="ECO:0000313" key="2">
    <source>
        <dbReference type="EMBL" id="MDA0166086.1"/>
    </source>
</evidence>
<reference evidence="2" key="1">
    <citation type="submission" date="2022-10" db="EMBL/GenBank/DDBJ databases">
        <title>The WGS of Solirubrobacter ginsenosidimutans DSM 21036.</title>
        <authorList>
            <person name="Jiang Z."/>
        </authorList>
    </citation>
    <scope>NUCLEOTIDE SEQUENCE</scope>
    <source>
        <strain evidence="2">DSM 21036</strain>
    </source>
</reference>
<gene>
    <name evidence="2" type="ORF">OM076_37830</name>
</gene>
<name>A0A9X3MZU1_9ACTN</name>
<feature type="domain" description="DUF1707" evidence="1">
    <location>
        <begin position="9"/>
        <end position="59"/>
    </location>
</feature>
<accession>A0A9X3MZU1</accession>
<evidence type="ECO:0000313" key="3">
    <source>
        <dbReference type="Proteomes" id="UP001149140"/>
    </source>
</evidence>
<dbReference type="PANTHER" id="PTHR40763">
    <property type="entry name" value="MEMBRANE PROTEIN-RELATED"/>
    <property type="match status" value="1"/>
</dbReference>
<dbReference type="RefSeq" id="WP_270045346.1">
    <property type="nucleotide sequence ID" value="NZ_JAPDOD010000058.1"/>
</dbReference>
<dbReference type="EMBL" id="JAPDOD010000058">
    <property type="protein sequence ID" value="MDA0166086.1"/>
    <property type="molecule type" value="Genomic_DNA"/>
</dbReference>
<dbReference type="InterPro" id="IPR012551">
    <property type="entry name" value="DUF1707_SHOCT-like"/>
</dbReference>
<organism evidence="2 3">
    <name type="scientific">Solirubrobacter ginsenosidimutans</name>
    <dbReference type="NCBI Taxonomy" id="490573"/>
    <lineage>
        <taxon>Bacteria</taxon>
        <taxon>Bacillati</taxon>
        <taxon>Actinomycetota</taxon>
        <taxon>Thermoleophilia</taxon>
        <taxon>Solirubrobacterales</taxon>
        <taxon>Solirubrobacteraceae</taxon>
        <taxon>Solirubrobacter</taxon>
    </lineage>
</organism>
<protein>
    <submittedName>
        <fullName evidence="2">DUF1707 domain-containing protein</fullName>
    </submittedName>
</protein>